<comment type="cofactor">
    <cofactor evidence="11">
        <name>Mn(2+)</name>
        <dbReference type="ChEBI" id="CHEBI:29035"/>
    </cofactor>
</comment>
<keyword evidence="7" id="KW-0735">Signal-anchor</keyword>
<keyword evidence="11" id="KW-0464">Manganese</keyword>
<evidence type="ECO:0000256" key="4">
    <source>
        <dbReference type="ARBA" id="ARBA00022676"/>
    </source>
</evidence>
<name>A0AAW1TF09_9CHLO</name>
<gene>
    <name evidence="12" type="ORF">WJX84_003838</name>
</gene>
<keyword evidence="4 11" id="KW-0328">Glycosyltransferase</keyword>
<dbReference type="EC" id="2.4.1.-" evidence="11"/>
<sequence length="327" mass="36181">MHLPPFAAALSLVAPDERPRVAAFIAVFSWPQTGQAFERRKSLRETWFPKSKLDMHRLQQTSGLVARMALGSHGLSQESHDALHAEAKEHGPFLWLPVQDSKEAGFLKVLAFWTEVICQYDARFILKADDDVYVNLEKVPMLLKQWDALEVGYGGCFLSKQAKKEDWPHEISYFKDDLTAFAAGHFYGVPGAAVHGLVQLAAPFRFFSQEDVAVANWMKALDVEFLDDSRLCADTCNHLAVAIPLHSRLPSQHQACKGDADSDSAACMLELHQTCNAQAGWHGDFEAHSSLLLPFIDWAESAQVELNKRADANCVGAACFEGLIASG</sequence>
<proteinExistence type="inferred from homology"/>
<keyword evidence="10" id="KW-0472">Membrane</keyword>
<evidence type="ECO:0000256" key="3">
    <source>
        <dbReference type="ARBA" id="ARBA00008661"/>
    </source>
</evidence>
<dbReference type="GO" id="GO:0000139">
    <property type="term" value="C:Golgi membrane"/>
    <property type="evidence" value="ECO:0007669"/>
    <property type="project" value="UniProtKB-SubCell"/>
</dbReference>
<comment type="caution">
    <text evidence="12">The sequence shown here is derived from an EMBL/GenBank/DDBJ whole genome shotgun (WGS) entry which is preliminary data.</text>
</comment>
<organism evidence="12 13">
    <name type="scientific">Apatococcus fuscideae</name>
    <dbReference type="NCBI Taxonomy" id="2026836"/>
    <lineage>
        <taxon>Eukaryota</taxon>
        <taxon>Viridiplantae</taxon>
        <taxon>Chlorophyta</taxon>
        <taxon>core chlorophytes</taxon>
        <taxon>Trebouxiophyceae</taxon>
        <taxon>Chlorellales</taxon>
        <taxon>Chlorellaceae</taxon>
        <taxon>Apatococcus</taxon>
    </lineage>
</organism>
<evidence type="ECO:0000313" key="12">
    <source>
        <dbReference type="EMBL" id="KAK9868159.1"/>
    </source>
</evidence>
<evidence type="ECO:0000256" key="9">
    <source>
        <dbReference type="ARBA" id="ARBA00023034"/>
    </source>
</evidence>
<keyword evidence="13" id="KW-1185">Reference proteome</keyword>
<dbReference type="GO" id="GO:0016758">
    <property type="term" value="F:hexosyltransferase activity"/>
    <property type="evidence" value="ECO:0007669"/>
    <property type="project" value="InterPro"/>
</dbReference>
<dbReference type="Pfam" id="PF01762">
    <property type="entry name" value="Galactosyl_T"/>
    <property type="match status" value="1"/>
</dbReference>
<reference evidence="12 13" key="1">
    <citation type="journal article" date="2024" name="Nat. Commun.">
        <title>Phylogenomics reveals the evolutionary origins of lichenization in chlorophyte algae.</title>
        <authorList>
            <person name="Puginier C."/>
            <person name="Libourel C."/>
            <person name="Otte J."/>
            <person name="Skaloud P."/>
            <person name="Haon M."/>
            <person name="Grisel S."/>
            <person name="Petersen M."/>
            <person name="Berrin J.G."/>
            <person name="Delaux P.M."/>
            <person name="Dal Grande F."/>
            <person name="Keller J."/>
        </authorList>
    </citation>
    <scope>NUCLEOTIDE SEQUENCE [LARGE SCALE GENOMIC DNA]</scope>
    <source>
        <strain evidence="12 13">SAG 2523</strain>
    </source>
</reference>
<comment type="pathway">
    <text evidence="2">Protein modification; protein glycosylation.</text>
</comment>
<evidence type="ECO:0000256" key="8">
    <source>
        <dbReference type="ARBA" id="ARBA00022989"/>
    </source>
</evidence>
<evidence type="ECO:0000256" key="7">
    <source>
        <dbReference type="ARBA" id="ARBA00022968"/>
    </source>
</evidence>
<dbReference type="PANTHER" id="PTHR11214">
    <property type="entry name" value="BETA-1,3-N-ACETYLGLUCOSAMINYLTRANSFERASE"/>
    <property type="match status" value="1"/>
</dbReference>
<dbReference type="EMBL" id="JALJOV010000042">
    <property type="protein sequence ID" value="KAK9868159.1"/>
    <property type="molecule type" value="Genomic_DNA"/>
</dbReference>
<dbReference type="AlphaFoldDB" id="A0AAW1TF09"/>
<evidence type="ECO:0000256" key="11">
    <source>
        <dbReference type="RuleBase" id="RU363063"/>
    </source>
</evidence>
<comment type="subcellular location">
    <subcellularLocation>
        <location evidence="1 11">Golgi apparatus membrane</location>
        <topology evidence="1 11">Single-pass type II membrane protein</topology>
    </subcellularLocation>
</comment>
<dbReference type="PANTHER" id="PTHR11214:SF3">
    <property type="entry name" value="BETA-1,3-GALACTOSYLTRANSFERASE 6"/>
    <property type="match status" value="1"/>
</dbReference>
<dbReference type="InterPro" id="IPR002659">
    <property type="entry name" value="Glyco_trans_31"/>
</dbReference>
<evidence type="ECO:0000256" key="5">
    <source>
        <dbReference type="ARBA" id="ARBA00022679"/>
    </source>
</evidence>
<keyword evidence="9 11" id="KW-0333">Golgi apparatus</keyword>
<keyword evidence="5" id="KW-0808">Transferase</keyword>
<evidence type="ECO:0000256" key="1">
    <source>
        <dbReference type="ARBA" id="ARBA00004323"/>
    </source>
</evidence>
<evidence type="ECO:0000256" key="10">
    <source>
        <dbReference type="ARBA" id="ARBA00023136"/>
    </source>
</evidence>
<keyword evidence="6" id="KW-0812">Transmembrane</keyword>
<accession>A0AAW1TF09</accession>
<evidence type="ECO:0000313" key="13">
    <source>
        <dbReference type="Proteomes" id="UP001485043"/>
    </source>
</evidence>
<evidence type="ECO:0000256" key="2">
    <source>
        <dbReference type="ARBA" id="ARBA00004922"/>
    </source>
</evidence>
<comment type="similarity">
    <text evidence="3 11">Belongs to the glycosyltransferase 31 family.</text>
</comment>
<dbReference type="Gene3D" id="3.90.550.50">
    <property type="match status" value="1"/>
</dbReference>
<keyword evidence="8" id="KW-1133">Transmembrane helix</keyword>
<dbReference type="Proteomes" id="UP001485043">
    <property type="component" value="Unassembled WGS sequence"/>
</dbReference>
<evidence type="ECO:0000256" key="6">
    <source>
        <dbReference type="ARBA" id="ARBA00022692"/>
    </source>
</evidence>
<protein>
    <recommendedName>
        <fullName evidence="11">Hexosyltransferase</fullName>
        <ecNumber evidence="11">2.4.1.-</ecNumber>
    </recommendedName>
</protein>